<comment type="caution">
    <text evidence="3">The sequence shown here is derived from an EMBL/GenBank/DDBJ whole genome shotgun (WGS) entry which is preliminary data.</text>
</comment>
<evidence type="ECO:0000259" key="2">
    <source>
        <dbReference type="SMART" id="SM00331"/>
    </source>
</evidence>
<organism evidence="3 4">
    <name type="scientific">Orenia marismortui</name>
    <dbReference type="NCBI Taxonomy" id="46469"/>
    <lineage>
        <taxon>Bacteria</taxon>
        <taxon>Bacillati</taxon>
        <taxon>Bacillota</taxon>
        <taxon>Clostridia</taxon>
        <taxon>Halanaerobiales</taxon>
        <taxon>Halobacteroidaceae</taxon>
        <taxon>Orenia</taxon>
    </lineage>
</organism>
<keyword evidence="4" id="KW-1185">Reference proteome</keyword>
<reference evidence="3 4" key="1">
    <citation type="submission" date="2019-03" db="EMBL/GenBank/DDBJ databases">
        <title>Subsurface microbial communities from deep shales in Ohio and West Virginia, USA.</title>
        <authorList>
            <person name="Wrighton K."/>
        </authorList>
    </citation>
    <scope>NUCLEOTIDE SEQUENCE [LARGE SCALE GENOMIC DNA]</scope>
    <source>
        <strain evidence="3 4">MSL 6dP</strain>
    </source>
</reference>
<dbReference type="Gene3D" id="3.30.450.20">
    <property type="entry name" value="PAS domain"/>
    <property type="match status" value="1"/>
</dbReference>
<sequence>MFDLERFNPLNNNHFCEFCQYALIITDADSKKILKVNQVALNLFEYEDDQDLVGNNIKFLGIRQIYEASEEINNQKNAKRYKFLSDYTLANGDILYVEVNLEQVSSSNNSYIIYRISEISEQCQYCYQKMQQKYFEDQYQSIHEVNKLSTIFASMRDLEDFDKFSEQLLKTLLLRIDSTHGFIFLNNIFDDNSYIKKEFNYKLEGKSVRLIKRLINSQGYFNREELDEILEKEFSETPFDFFVEVLRAEGKILGIIVVMDMKKDYSKFVKEVIQAFSIYLKGGITKIKILKEEIEKNKLDKEIEIASKIQNSFIPKQTPQLEDLELAIYYNPAKEVGGDYFAFKQTNDKLNLFISDVMGKGIPAAIIVATVHSALNILSRLDKSPSEVLKNINNNLYHDLKNSPTFVSAFYGSFDFVDKSFIYSNAAHNQPILWSKKEKKIINLAERGILCGVKEDYSYAKHRLKLNHGDILLIYTDGLIDIQNKLGERFTLNRLNQILIENNQLSAEDIKEKLVEEIYSFSEGIPFPDDISLIICKFLGGESNEKYR</sequence>
<dbReference type="PANTHER" id="PTHR43156">
    <property type="entry name" value="STAGE II SPORULATION PROTEIN E-RELATED"/>
    <property type="match status" value="1"/>
</dbReference>
<evidence type="ECO:0000256" key="1">
    <source>
        <dbReference type="ARBA" id="ARBA00022801"/>
    </source>
</evidence>
<dbReference type="SUPFAM" id="SSF81606">
    <property type="entry name" value="PP2C-like"/>
    <property type="match status" value="1"/>
</dbReference>
<dbReference type="Proteomes" id="UP000295832">
    <property type="component" value="Unassembled WGS sequence"/>
</dbReference>
<dbReference type="RefSeq" id="WP_134114803.1">
    <property type="nucleotide sequence ID" value="NZ_SOEG01000003.1"/>
</dbReference>
<name>A0A4R8HA79_9FIRM</name>
<dbReference type="EMBL" id="SOEG01000003">
    <property type="protein sequence ID" value="TDX53193.1"/>
    <property type="molecule type" value="Genomic_DNA"/>
</dbReference>
<feature type="domain" description="PPM-type phosphatase" evidence="2">
    <location>
        <begin position="321"/>
        <end position="538"/>
    </location>
</feature>
<protein>
    <submittedName>
        <fullName evidence="3">Serine phosphatase RsbU (Regulator of sigma subunit)</fullName>
    </submittedName>
</protein>
<dbReference type="InterPro" id="IPR052016">
    <property type="entry name" value="Bact_Sigma-Reg"/>
</dbReference>
<proteinExistence type="predicted"/>
<dbReference type="STRING" id="926561.GCA_000379025_01726"/>
<accession>A0A4R8HA79</accession>
<dbReference type="InterPro" id="IPR036457">
    <property type="entry name" value="PPM-type-like_dom_sf"/>
</dbReference>
<dbReference type="Pfam" id="PF07228">
    <property type="entry name" value="SpoIIE"/>
    <property type="match status" value="1"/>
</dbReference>
<dbReference type="Gene3D" id="3.60.40.10">
    <property type="entry name" value="PPM-type phosphatase domain"/>
    <property type="match status" value="1"/>
</dbReference>
<dbReference type="InterPro" id="IPR001932">
    <property type="entry name" value="PPM-type_phosphatase-like_dom"/>
</dbReference>
<dbReference type="GO" id="GO:0016791">
    <property type="term" value="F:phosphatase activity"/>
    <property type="evidence" value="ECO:0007669"/>
    <property type="project" value="TreeGrafter"/>
</dbReference>
<evidence type="ECO:0000313" key="4">
    <source>
        <dbReference type="Proteomes" id="UP000295832"/>
    </source>
</evidence>
<keyword evidence="1" id="KW-0378">Hydrolase</keyword>
<evidence type="ECO:0000313" key="3">
    <source>
        <dbReference type="EMBL" id="TDX53193.1"/>
    </source>
</evidence>
<dbReference type="SMART" id="SM00331">
    <property type="entry name" value="PP2C_SIG"/>
    <property type="match status" value="1"/>
</dbReference>
<dbReference type="PANTHER" id="PTHR43156:SF2">
    <property type="entry name" value="STAGE II SPORULATION PROTEIN E"/>
    <property type="match status" value="1"/>
</dbReference>
<gene>
    <name evidence="3" type="ORF">C7959_10345</name>
</gene>
<dbReference type="AlphaFoldDB" id="A0A4R8HA79"/>